<name>A0A7E5A157_PANRE</name>
<dbReference type="Proteomes" id="UP000492821">
    <property type="component" value="Unassembled WGS sequence"/>
</dbReference>
<feature type="signal peptide" evidence="1">
    <location>
        <begin position="1"/>
        <end position="27"/>
    </location>
</feature>
<reference evidence="2" key="1">
    <citation type="journal article" date="2013" name="Genetics">
        <title>The draft genome and transcriptome of Panagrellus redivivus are shaped by the harsh demands of a free-living lifestyle.</title>
        <authorList>
            <person name="Srinivasan J."/>
            <person name="Dillman A.R."/>
            <person name="Macchietto M.G."/>
            <person name="Heikkinen L."/>
            <person name="Lakso M."/>
            <person name="Fracchia K.M."/>
            <person name="Antoshechkin I."/>
            <person name="Mortazavi A."/>
            <person name="Wong G."/>
            <person name="Sternberg P.W."/>
        </authorList>
    </citation>
    <scope>NUCLEOTIDE SEQUENCE [LARGE SCALE GENOMIC DNA]</scope>
    <source>
        <strain evidence="2">MT8872</strain>
    </source>
</reference>
<feature type="chain" id="PRO_5028972642" evidence="1">
    <location>
        <begin position="28"/>
        <end position="139"/>
    </location>
</feature>
<sequence>MNSKGFKVSSALITLLLFVTLYDDVGAVKCYVSGPYSYHNARGLRELVAARALRTIEDGCQYCSYVRKHDAGRLTVEERFYCVTDRELKVEEATRTCLPLEYYGPRMQAMPGFKDDIARCQTDLCNYACDEIVERMNRG</sequence>
<keyword evidence="1" id="KW-0732">Signal</keyword>
<evidence type="ECO:0000313" key="2">
    <source>
        <dbReference type="Proteomes" id="UP000492821"/>
    </source>
</evidence>
<protein>
    <submittedName>
        <fullName evidence="3">Uncharacterized protein</fullName>
    </submittedName>
</protein>
<organism evidence="2 3">
    <name type="scientific">Panagrellus redivivus</name>
    <name type="common">Microworm</name>
    <dbReference type="NCBI Taxonomy" id="6233"/>
    <lineage>
        <taxon>Eukaryota</taxon>
        <taxon>Metazoa</taxon>
        <taxon>Ecdysozoa</taxon>
        <taxon>Nematoda</taxon>
        <taxon>Chromadorea</taxon>
        <taxon>Rhabditida</taxon>
        <taxon>Tylenchina</taxon>
        <taxon>Panagrolaimomorpha</taxon>
        <taxon>Panagrolaimoidea</taxon>
        <taxon>Panagrolaimidae</taxon>
        <taxon>Panagrellus</taxon>
    </lineage>
</organism>
<accession>A0A7E5A157</accession>
<evidence type="ECO:0000313" key="3">
    <source>
        <dbReference type="WBParaSite" id="Pan_g8438.t1"/>
    </source>
</evidence>
<evidence type="ECO:0000256" key="1">
    <source>
        <dbReference type="SAM" id="SignalP"/>
    </source>
</evidence>
<keyword evidence="2" id="KW-1185">Reference proteome</keyword>
<proteinExistence type="predicted"/>
<dbReference type="WBParaSite" id="Pan_g8438.t1">
    <property type="protein sequence ID" value="Pan_g8438.t1"/>
    <property type="gene ID" value="Pan_g8438"/>
</dbReference>
<dbReference type="AlphaFoldDB" id="A0A7E5A157"/>
<reference evidence="3" key="2">
    <citation type="submission" date="2020-10" db="UniProtKB">
        <authorList>
            <consortium name="WormBaseParasite"/>
        </authorList>
    </citation>
    <scope>IDENTIFICATION</scope>
</reference>